<evidence type="ECO:0000313" key="4">
    <source>
        <dbReference type="EMBL" id="CAH1264830.1"/>
    </source>
</evidence>
<dbReference type="AlphaFoldDB" id="A0A8J9ZWW4"/>
<dbReference type="FunFam" id="3.80.10.10:FF:001494">
    <property type="entry name" value="Uncharacterized protein"/>
    <property type="match status" value="1"/>
</dbReference>
<keyword evidence="5" id="KW-1185">Reference proteome</keyword>
<evidence type="ECO:0000256" key="2">
    <source>
        <dbReference type="ARBA" id="ARBA00022737"/>
    </source>
</evidence>
<dbReference type="Gene3D" id="3.10.20.90">
    <property type="entry name" value="Phosphatidylinositol 3-kinase Catalytic Subunit, Chain A, domain 1"/>
    <property type="match status" value="1"/>
</dbReference>
<organism evidence="4 5">
    <name type="scientific">Branchiostoma lanceolatum</name>
    <name type="common">Common lancelet</name>
    <name type="synonym">Amphioxus lanceolatum</name>
    <dbReference type="NCBI Taxonomy" id="7740"/>
    <lineage>
        <taxon>Eukaryota</taxon>
        <taxon>Metazoa</taxon>
        <taxon>Chordata</taxon>
        <taxon>Cephalochordata</taxon>
        <taxon>Leptocardii</taxon>
        <taxon>Amphioxiformes</taxon>
        <taxon>Branchiostomatidae</taxon>
        <taxon>Branchiostoma</taxon>
    </lineage>
</organism>
<evidence type="ECO:0000256" key="1">
    <source>
        <dbReference type="ARBA" id="ARBA00022614"/>
    </source>
</evidence>
<keyword evidence="1" id="KW-0433">Leucine-rich repeat</keyword>
<feature type="compositionally biased region" description="Polar residues" evidence="3">
    <location>
        <begin position="359"/>
        <end position="391"/>
    </location>
</feature>
<accession>A0A8J9ZWW4</accession>
<dbReference type="EMBL" id="OV696690">
    <property type="protein sequence ID" value="CAH1264830.1"/>
    <property type="molecule type" value="Genomic_DNA"/>
</dbReference>
<feature type="compositionally biased region" description="Basic and acidic residues" evidence="3">
    <location>
        <begin position="331"/>
        <end position="358"/>
    </location>
</feature>
<dbReference type="PANTHER" id="PTHR18849">
    <property type="entry name" value="LEUCINE RICH REPEAT PROTEIN"/>
    <property type="match status" value="1"/>
</dbReference>
<dbReference type="InterPro" id="IPR032675">
    <property type="entry name" value="LRR_dom_sf"/>
</dbReference>
<dbReference type="PANTHER" id="PTHR18849:SF0">
    <property type="entry name" value="CILIA- AND FLAGELLA-ASSOCIATED PROTEIN 410-RELATED"/>
    <property type="match status" value="1"/>
</dbReference>
<dbReference type="SUPFAM" id="SSF52058">
    <property type="entry name" value="L domain-like"/>
    <property type="match status" value="1"/>
</dbReference>
<reference evidence="4" key="1">
    <citation type="submission" date="2022-01" db="EMBL/GenBank/DDBJ databases">
        <authorList>
            <person name="Braso-Vives M."/>
        </authorList>
    </citation>
    <scope>NUCLEOTIDE SEQUENCE</scope>
</reference>
<feature type="region of interest" description="Disordered" evidence="3">
    <location>
        <begin position="249"/>
        <end position="289"/>
    </location>
</feature>
<feature type="region of interest" description="Disordered" evidence="3">
    <location>
        <begin position="331"/>
        <end position="394"/>
    </location>
</feature>
<dbReference type="FunFam" id="3.80.10.10:FF:001674">
    <property type="entry name" value="Uncharacterized protein"/>
    <property type="match status" value="1"/>
</dbReference>
<proteinExistence type="predicted"/>
<dbReference type="InterPro" id="IPR001611">
    <property type="entry name" value="Leu-rich_rpt"/>
</dbReference>
<dbReference type="Gene3D" id="3.80.10.10">
    <property type="entry name" value="Ribonuclease Inhibitor"/>
    <property type="match status" value="3"/>
</dbReference>
<keyword evidence="2" id="KW-0677">Repeat</keyword>
<dbReference type="InterPro" id="IPR029071">
    <property type="entry name" value="Ubiquitin-like_domsf"/>
</dbReference>
<evidence type="ECO:0000313" key="5">
    <source>
        <dbReference type="Proteomes" id="UP000838412"/>
    </source>
</evidence>
<dbReference type="Proteomes" id="UP000838412">
    <property type="component" value="Chromosome 5"/>
</dbReference>
<gene>
    <name evidence="4" type="primary">TBCEL</name>
    <name evidence="4" type="ORF">BLAG_LOCUS19042</name>
</gene>
<dbReference type="PROSITE" id="PS51450">
    <property type="entry name" value="LRR"/>
    <property type="match status" value="1"/>
</dbReference>
<evidence type="ECO:0000256" key="3">
    <source>
        <dbReference type="SAM" id="MobiDB-lite"/>
    </source>
</evidence>
<dbReference type="SUPFAM" id="SSF54236">
    <property type="entry name" value="Ubiquitin-like"/>
    <property type="match status" value="1"/>
</dbReference>
<feature type="compositionally biased region" description="Polar residues" evidence="3">
    <location>
        <begin position="262"/>
        <end position="271"/>
    </location>
</feature>
<protein>
    <submittedName>
        <fullName evidence="4">TBCEL protein</fullName>
    </submittedName>
</protein>
<dbReference type="OrthoDB" id="5855206at2759"/>
<sequence length="630" mass="70082">MGSQHQRKPTARSFVQALRDKYCLDADEGFGDGGGTGFVEIMFVTGPRTPRKEGRTAGKAELGHLKTAVLDHCKITYAGIPPGGLADLCPNITDLDVSINHLTSWRDVLSVLSGLPKVKSASFSFNLLQNDKNLIDTWLEPFGQRLEHVMLNGTGAAWDVIKALGRRLPSLKELHLCKNGYEMIDFDSAADSAALARLEVLTLNENHIRSWQEVWKLRFLPSLQSLILSGNPLENLVIPEVIDSTAGDACSDDTASTRKGQEQSCHASDPSQKFPASMPSSETESQSEDDAADINVNYSEIQDLVRDVLGKVTRSSLENLKKSVVEEFRSKCTVEDSPTESKDESHPADQSDGSRKPSDQSPNSCQTFDQSGNDSEALSQSDGCLSSQTRPADNADMTPFAQLKSLFVSDTSICSWRDLEALQNFPKLDTLRIQGIPLLQDASQEERRQLFIASLPSVTKLNGSRVADSEREKAERFFLRHFADKDDQPATYRLLKEKHGELSPARMVDIRRGFNRFAEVRLVYGGRTVEEATLRTNETIGKLKIYCARLVKQYPGWIKLYLVAKSSWEDGTSEMQELFLDSLPLSRYDVKDGDEILIDVSKSAGRDCRLNPSGSRKVTSRYNTAWYCYN</sequence>
<name>A0A8J9ZWW4_BRALA</name>